<organism evidence="2 3">
    <name type="scientific">Dyella soli</name>
    <dbReference type="NCBI Taxonomy" id="522319"/>
    <lineage>
        <taxon>Bacteria</taxon>
        <taxon>Pseudomonadati</taxon>
        <taxon>Pseudomonadota</taxon>
        <taxon>Gammaproteobacteria</taxon>
        <taxon>Lysobacterales</taxon>
        <taxon>Rhodanobacteraceae</taxon>
        <taxon>Dyella</taxon>
    </lineage>
</organism>
<protein>
    <submittedName>
        <fullName evidence="2">Poly-beta-1,6-N-acetyl-D-glucosamine biosynthesis protein PgaD</fullName>
    </submittedName>
</protein>
<dbReference type="RefSeq" id="WP_131406834.1">
    <property type="nucleotide sequence ID" value="NZ_SJTG01000002.1"/>
</dbReference>
<keyword evidence="3" id="KW-1185">Reference proteome</keyword>
<sequence>MSRRPLIIERPELTSVVRRIFALVVTVLAWASWLLILLPILRLPLDSMGLHLPLPAIHWGAIYRSSPVASRIALTALLMSTLVLVVRHVWEIFGPPGKFDGDRSQPLTVAQLAAAGPMPVECLPAWQCEQVLYVTHDEHGAMVRVTTERD</sequence>
<dbReference type="Proteomes" id="UP000291822">
    <property type="component" value="Unassembled WGS sequence"/>
</dbReference>
<reference evidence="2 3" key="1">
    <citation type="submission" date="2019-02" db="EMBL/GenBank/DDBJ databases">
        <title>Dyella amyloliquefaciens sp. nov., isolated from forest soil.</title>
        <authorList>
            <person name="Gao Z.-H."/>
            <person name="Qiu L.-H."/>
        </authorList>
    </citation>
    <scope>NUCLEOTIDE SEQUENCE [LARGE SCALE GENOMIC DNA]</scope>
    <source>
        <strain evidence="2 3">KACC 12747</strain>
    </source>
</reference>
<dbReference type="NCBIfam" id="TIGR03940">
    <property type="entry name" value="PGA_PgaD"/>
    <property type="match status" value="1"/>
</dbReference>
<keyword evidence="1" id="KW-0472">Membrane</keyword>
<dbReference type="EMBL" id="SJTG01000002">
    <property type="protein sequence ID" value="TCI09621.1"/>
    <property type="molecule type" value="Genomic_DNA"/>
</dbReference>
<gene>
    <name evidence="2" type="primary">pgaD</name>
    <name evidence="2" type="ORF">EZM97_11695</name>
</gene>
<keyword evidence="1" id="KW-1133">Transmembrane helix</keyword>
<dbReference type="GO" id="GO:0043709">
    <property type="term" value="P:cell adhesion involved in single-species biofilm formation"/>
    <property type="evidence" value="ECO:0007669"/>
    <property type="project" value="InterPro"/>
</dbReference>
<evidence type="ECO:0000313" key="2">
    <source>
        <dbReference type="EMBL" id="TCI09621.1"/>
    </source>
</evidence>
<feature type="transmembrane region" description="Helical" evidence="1">
    <location>
        <begin position="68"/>
        <end position="90"/>
    </location>
</feature>
<feature type="transmembrane region" description="Helical" evidence="1">
    <location>
        <begin position="20"/>
        <end position="41"/>
    </location>
</feature>
<dbReference type="AlphaFoldDB" id="A0A4V2NLL6"/>
<name>A0A4V2NLL6_9GAMM</name>
<dbReference type="InterPro" id="IPR023829">
    <property type="entry name" value="PGA_PgaD"/>
</dbReference>
<comment type="caution">
    <text evidence="2">The sequence shown here is derived from an EMBL/GenBank/DDBJ whole genome shotgun (WGS) entry which is preliminary data.</text>
</comment>
<evidence type="ECO:0000313" key="3">
    <source>
        <dbReference type="Proteomes" id="UP000291822"/>
    </source>
</evidence>
<keyword evidence="1" id="KW-0812">Transmembrane</keyword>
<dbReference type="Pfam" id="PF13994">
    <property type="entry name" value="PgaD"/>
    <property type="match status" value="1"/>
</dbReference>
<evidence type="ECO:0000256" key="1">
    <source>
        <dbReference type="SAM" id="Phobius"/>
    </source>
</evidence>
<proteinExistence type="predicted"/>
<accession>A0A4V2NLL6</accession>